<dbReference type="PANTHER" id="PTHR43424">
    <property type="entry name" value="LOCUS PUTATIVE PROTEIN 1-RELATED"/>
    <property type="match status" value="1"/>
</dbReference>
<dbReference type="Pfam" id="PF01943">
    <property type="entry name" value="Polysacc_synt"/>
    <property type="match status" value="1"/>
</dbReference>
<gene>
    <name evidence="6" type="ORF">I5U67_06670</name>
</gene>
<feature type="transmembrane region" description="Helical" evidence="5">
    <location>
        <begin position="123"/>
        <end position="141"/>
    </location>
</feature>
<feature type="transmembrane region" description="Helical" evidence="5">
    <location>
        <begin position="153"/>
        <end position="173"/>
    </location>
</feature>
<feature type="transmembrane region" description="Helical" evidence="5">
    <location>
        <begin position="269"/>
        <end position="289"/>
    </location>
</feature>
<evidence type="ECO:0000256" key="1">
    <source>
        <dbReference type="ARBA" id="ARBA00004141"/>
    </source>
</evidence>
<comment type="subcellular location">
    <subcellularLocation>
        <location evidence="1">Membrane</location>
        <topology evidence="1">Multi-pass membrane protein</topology>
    </subcellularLocation>
</comment>
<feature type="transmembrane region" description="Helical" evidence="5">
    <location>
        <begin position="351"/>
        <end position="372"/>
    </location>
</feature>
<evidence type="ECO:0000256" key="3">
    <source>
        <dbReference type="ARBA" id="ARBA00022989"/>
    </source>
</evidence>
<name>A0AA89WL03_STEMA</name>
<dbReference type="PANTHER" id="PTHR43424:SF1">
    <property type="entry name" value="LOCUS PUTATIVE PROTEIN 1-RELATED"/>
    <property type="match status" value="1"/>
</dbReference>
<keyword evidence="3 5" id="KW-1133">Transmembrane helix</keyword>
<feature type="transmembrane region" description="Helical" evidence="5">
    <location>
        <begin position="245"/>
        <end position="263"/>
    </location>
</feature>
<dbReference type="RefSeq" id="WP_164171467.1">
    <property type="nucleotide sequence ID" value="NZ_CP040438.1"/>
</dbReference>
<protein>
    <submittedName>
        <fullName evidence="6">Oligosaccharide flippase family protein</fullName>
    </submittedName>
</protein>
<evidence type="ECO:0000256" key="2">
    <source>
        <dbReference type="ARBA" id="ARBA00022692"/>
    </source>
</evidence>
<evidence type="ECO:0000313" key="7">
    <source>
        <dbReference type="Proteomes" id="UP000625930"/>
    </source>
</evidence>
<feature type="transmembrane region" description="Helical" evidence="5">
    <location>
        <begin position="51"/>
        <end position="74"/>
    </location>
</feature>
<keyword evidence="2 5" id="KW-0812">Transmembrane</keyword>
<dbReference type="GO" id="GO:0016020">
    <property type="term" value="C:membrane"/>
    <property type="evidence" value="ECO:0007669"/>
    <property type="project" value="UniProtKB-SubCell"/>
</dbReference>
<dbReference type="EMBL" id="JADUNP010000009">
    <property type="protein sequence ID" value="MBH1651850.1"/>
    <property type="molecule type" value="Genomic_DNA"/>
</dbReference>
<sequence>MSSPPRTSKSPRLTAAIQICLLWGGSLAGAGLAFLTQVVLGRHMGPGDYGIFSNALAQCMLLSQVAGLGLQTFWLSVYGREGRHGARWIPGSLKLLAASSTLAALTLFLIAALGPGSHRTAETLALMAPSILGFAAVELVAAKLQLEERFASVAAWQVIHHGLRFALIFPIVMTATGEILLETSAAYSLAAVIIVAIAIQQLRRMLRNDFEPLGHHGNRAGEDTEEAPGALRTLVHVWPYGADTLLYLAYFQCSNILLLYLAGDRDAGIYFAAFTIMNATYLLPTTLYTKFLLSKLHRWAHHDQTKLLRALKAGSASMLAAGTACGLAIWLASDFIINVLYGSRFQDAKPVLVTLAICAPIRFVSTSIGAILTTGSQMRMRVTIKALCAALCVALNVLLIPGHGATGAAVATLGTEIGLLLLFSIAIYVRRTAIFRSAHTQYAH</sequence>
<evidence type="ECO:0000256" key="4">
    <source>
        <dbReference type="ARBA" id="ARBA00023136"/>
    </source>
</evidence>
<dbReference type="AlphaFoldDB" id="A0AA89WL03"/>
<feature type="transmembrane region" description="Helical" evidence="5">
    <location>
        <begin position="310"/>
        <end position="331"/>
    </location>
</feature>
<accession>A0AA89WL03</accession>
<comment type="caution">
    <text evidence="6">The sequence shown here is derived from an EMBL/GenBank/DDBJ whole genome shotgun (WGS) entry which is preliminary data.</text>
</comment>
<evidence type="ECO:0000313" key="6">
    <source>
        <dbReference type="EMBL" id="MBH1651850.1"/>
    </source>
</evidence>
<dbReference type="InterPro" id="IPR002797">
    <property type="entry name" value="Polysacc_synth"/>
</dbReference>
<feature type="transmembrane region" description="Helical" evidence="5">
    <location>
        <begin position="408"/>
        <end position="429"/>
    </location>
</feature>
<organism evidence="6 7">
    <name type="scientific">Stenotrophomonas maltophilia</name>
    <name type="common">Pseudomonas maltophilia</name>
    <name type="synonym">Xanthomonas maltophilia</name>
    <dbReference type="NCBI Taxonomy" id="40324"/>
    <lineage>
        <taxon>Bacteria</taxon>
        <taxon>Pseudomonadati</taxon>
        <taxon>Pseudomonadota</taxon>
        <taxon>Gammaproteobacteria</taxon>
        <taxon>Lysobacterales</taxon>
        <taxon>Lysobacteraceae</taxon>
        <taxon>Stenotrophomonas</taxon>
        <taxon>Stenotrophomonas maltophilia group</taxon>
    </lineage>
</organism>
<dbReference type="InterPro" id="IPR052556">
    <property type="entry name" value="PolySynth_Transporter"/>
</dbReference>
<proteinExistence type="predicted"/>
<keyword evidence="4 5" id="KW-0472">Membrane</keyword>
<feature type="transmembrane region" description="Helical" evidence="5">
    <location>
        <begin position="95"/>
        <end position="117"/>
    </location>
</feature>
<evidence type="ECO:0000256" key="5">
    <source>
        <dbReference type="SAM" id="Phobius"/>
    </source>
</evidence>
<reference evidence="6" key="1">
    <citation type="submission" date="2020-11" db="EMBL/GenBank/DDBJ databases">
        <title>Enhanced detection system for hospital associated transmission using whole genome sequencing surveillance.</title>
        <authorList>
            <person name="Harrison L.H."/>
            <person name="Van Tyne D."/>
            <person name="Marsh J.W."/>
            <person name="Griffith M.P."/>
            <person name="Snyder D.J."/>
            <person name="Cooper V.S."/>
            <person name="Mustapha M."/>
        </authorList>
    </citation>
    <scope>NUCLEOTIDE SEQUENCE</scope>
    <source>
        <strain evidence="6">STEN00091</strain>
    </source>
</reference>
<feature type="transmembrane region" description="Helical" evidence="5">
    <location>
        <begin position="179"/>
        <end position="199"/>
    </location>
</feature>
<feature type="transmembrane region" description="Helical" evidence="5">
    <location>
        <begin position="384"/>
        <end position="402"/>
    </location>
</feature>
<dbReference type="Proteomes" id="UP000625930">
    <property type="component" value="Unassembled WGS sequence"/>
</dbReference>